<dbReference type="InterPro" id="IPR020846">
    <property type="entry name" value="MFS_dom"/>
</dbReference>
<proteinExistence type="inferred from homology"/>
<feature type="transmembrane region" description="Helical" evidence="8">
    <location>
        <begin position="287"/>
        <end position="308"/>
    </location>
</feature>
<dbReference type="GO" id="GO:0005886">
    <property type="term" value="C:plasma membrane"/>
    <property type="evidence" value="ECO:0007669"/>
    <property type="project" value="UniProtKB-SubCell"/>
</dbReference>
<evidence type="ECO:0000256" key="1">
    <source>
        <dbReference type="ARBA" id="ARBA00004651"/>
    </source>
</evidence>
<dbReference type="RefSeq" id="WP_151971366.1">
    <property type="nucleotide sequence ID" value="NZ_AP019860.1"/>
</dbReference>
<evidence type="ECO:0000256" key="4">
    <source>
        <dbReference type="ARBA" id="ARBA00022475"/>
    </source>
</evidence>
<keyword evidence="11" id="KW-1185">Reference proteome</keyword>
<dbReference type="Pfam" id="PF07690">
    <property type="entry name" value="MFS_1"/>
    <property type="match status" value="1"/>
</dbReference>
<dbReference type="GO" id="GO:0022857">
    <property type="term" value="F:transmembrane transporter activity"/>
    <property type="evidence" value="ECO:0007669"/>
    <property type="project" value="InterPro"/>
</dbReference>
<keyword evidence="6 8" id="KW-1133">Transmembrane helix</keyword>
<dbReference type="OrthoDB" id="9815356at2"/>
<evidence type="ECO:0000313" key="11">
    <source>
        <dbReference type="Proteomes" id="UP000326354"/>
    </source>
</evidence>
<dbReference type="EMBL" id="AP019860">
    <property type="protein sequence ID" value="BBM87342.1"/>
    <property type="molecule type" value="Genomic_DNA"/>
</dbReference>
<dbReference type="Proteomes" id="UP000326354">
    <property type="component" value="Chromosome"/>
</dbReference>
<name>A0A5S9F7K6_UABAM</name>
<evidence type="ECO:0000256" key="3">
    <source>
        <dbReference type="ARBA" id="ARBA00022448"/>
    </source>
</evidence>
<dbReference type="KEGG" id="uam:UABAM_05751"/>
<keyword evidence="7 8" id="KW-0472">Membrane</keyword>
<protein>
    <submittedName>
        <fullName evidence="10">MFS transporter</fullName>
    </submittedName>
</protein>
<feature type="transmembrane region" description="Helical" evidence="8">
    <location>
        <begin position="129"/>
        <end position="147"/>
    </location>
</feature>
<gene>
    <name evidence="10" type="ORF">UABAM_05751</name>
</gene>
<keyword evidence="3" id="KW-0813">Transport</keyword>
<dbReference type="AlphaFoldDB" id="A0A5S9F7K6"/>
<feature type="transmembrane region" description="Helical" evidence="8">
    <location>
        <begin position="261"/>
        <end position="281"/>
    </location>
</feature>
<dbReference type="InterPro" id="IPR011701">
    <property type="entry name" value="MFS"/>
</dbReference>
<dbReference type="PROSITE" id="PS50850">
    <property type="entry name" value="MFS"/>
    <property type="match status" value="1"/>
</dbReference>
<dbReference type="PANTHER" id="PTHR43271:SF1">
    <property type="entry name" value="INNER MEMBRANE TRANSPORT PROTEIN YNFM"/>
    <property type="match status" value="1"/>
</dbReference>
<reference evidence="10 11" key="1">
    <citation type="submission" date="2019-08" db="EMBL/GenBank/DDBJ databases">
        <title>Complete genome sequence of Candidatus Uab amorphum.</title>
        <authorList>
            <person name="Shiratori T."/>
            <person name="Suzuki S."/>
            <person name="Kakizawa Y."/>
            <person name="Ishida K."/>
        </authorList>
    </citation>
    <scope>NUCLEOTIDE SEQUENCE [LARGE SCALE GENOMIC DNA]</scope>
    <source>
        <strain evidence="10 11">SRT547</strain>
    </source>
</reference>
<feature type="transmembrane region" description="Helical" evidence="8">
    <location>
        <begin position="352"/>
        <end position="372"/>
    </location>
</feature>
<dbReference type="CDD" id="cd17324">
    <property type="entry name" value="MFS_NepI_like"/>
    <property type="match status" value="1"/>
</dbReference>
<feature type="transmembrane region" description="Helical" evidence="8">
    <location>
        <begin position="42"/>
        <end position="62"/>
    </location>
</feature>
<dbReference type="PANTHER" id="PTHR43271">
    <property type="entry name" value="BLL2771 PROTEIN"/>
    <property type="match status" value="1"/>
</dbReference>
<feature type="transmembrane region" description="Helical" evidence="8">
    <location>
        <begin position="236"/>
        <end position="254"/>
    </location>
</feature>
<evidence type="ECO:0000313" key="10">
    <source>
        <dbReference type="EMBL" id="BBM87342.1"/>
    </source>
</evidence>
<evidence type="ECO:0000256" key="8">
    <source>
        <dbReference type="SAM" id="Phobius"/>
    </source>
</evidence>
<evidence type="ECO:0000256" key="2">
    <source>
        <dbReference type="ARBA" id="ARBA00008335"/>
    </source>
</evidence>
<feature type="transmembrane region" description="Helical" evidence="8">
    <location>
        <begin position="94"/>
        <end position="117"/>
    </location>
</feature>
<evidence type="ECO:0000256" key="5">
    <source>
        <dbReference type="ARBA" id="ARBA00022692"/>
    </source>
</evidence>
<dbReference type="Gene3D" id="1.20.1250.20">
    <property type="entry name" value="MFS general substrate transporter like domains"/>
    <property type="match status" value="1"/>
</dbReference>
<feature type="transmembrane region" description="Helical" evidence="8">
    <location>
        <begin position="320"/>
        <end position="340"/>
    </location>
</feature>
<keyword evidence="4" id="KW-1003">Cell membrane</keyword>
<feature type="transmembrane region" description="Helical" evidence="8">
    <location>
        <begin position="159"/>
        <end position="178"/>
    </location>
</feature>
<organism evidence="10 11">
    <name type="scientific">Uabimicrobium amorphum</name>
    <dbReference type="NCBI Taxonomy" id="2596890"/>
    <lineage>
        <taxon>Bacteria</taxon>
        <taxon>Pseudomonadati</taxon>
        <taxon>Planctomycetota</taxon>
        <taxon>Candidatus Uabimicrobiia</taxon>
        <taxon>Candidatus Uabimicrobiales</taxon>
        <taxon>Candidatus Uabimicrobiaceae</taxon>
        <taxon>Candidatus Uabimicrobium</taxon>
    </lineage>
</organism>
<feature type="transmembrane region" description="Helical" evidence="8">
    <location>
        <begin position="71"/>
        <end position="88"/>
    </location>
</feature>
<keyword evidence="5 8" id="KW-0812">Transmembrane</keyword>
<feature type="domain" description="Major facilitator superfamily (MFS) profile" evidence="9">
    <location>
        <begin position="2"/>
        <end position="377"/>
    </location>
</feature>
<dbReference type="InterPro" id="IPR036259">
    <property type="entry name" value="MFS_trans_sf"/>
</dbReference>
<comment type="similarity">
    <text evidence="2">Belongs to the major facilitator superfamily.</text>
</comment>
<evidence type="ECO:0000259" key="9">
    <source>
        <dbReference type="PROSITE" id="PS50850"/>
    </source>
</evidence>
<evidence type="ECO:0000256" key="6">
    <source>
        <dbReference type="ARBA" id="ARBA00022989"/>
    </source>
</evidence>
<feature type="transmembrane region" description="Helical" evidence="8">
    <location>
        <begin position="206"/>
        <end position="224"/>
    </location>
</feature>
<dbReference type="SUPFAM" id="SSF103473">
    <property type="entry name" value="MFS general substrate transporter"/>
    <property type="match status" value="1"/>
</dbReference>
<accession>A0A5S9F7K6</accession>
<comment type="subcellular location">
    <subcellularLocation>
        <location evidence="1">Cell membrane</location>
        <topology evidence="1">Multi-pass membrane protein</topology>
    </subcellularLocation>
</comment>
<evidence type="ECO:0000256" key="7">
    <source>
        <dbReference type="ARBA" id="ARBA00023136"/>
    </source>
</evidence>
<sequence length="383" mass="43237">MPQISASLIFFLSAFTLGTLYCPQPLLPIYSDIYKISLSQTALLTTFALIPLSFFPLIYGIISEYISPIRVLKFSLWGLAFSTFLFTLGDNFTYLLLIRLLQGFFIPGILTSTVTYISQTTIPEKIPQYMSLYVIGTIVGGLGGRLLSSFLATHVHLNAIYFFLSASLIIMQCFTLRLQQKPTKPANKIYLSDIFKILISPIYREILLTIFSVSFVFACVMNYIPFRLRELDGFSWIHIIYLGYTLGIVTSFLSQRLQKRYNVVNIACIGLVIFLSSLLLLLTTTPLYIFIIVFAFCGSMFFVHSILMSFVNSVGQESKGLVNGAYVAFYYSGAVTGSYFPGIVYEHFGWVSYIWLLFAMLFISSLIFFVTMKVKSPSCQVKA</sequence>